<dbReference type="PROSITE" id="PS50297">
    <property type="entry name" value="ANK_REP_REGION"/>
    <property type="match status" value="4"/>
</dbReference>
<protein>
    <submittedName>
        <fullName evidence="8">Ribonuclease L</fullName>
    </submittedName>
</protein>
<dbReference type="PROSITE" id="PS50088">
    <property type="entry name" value="ANK_REPEAT"/>
    <property type="match status" value="5"/>
</dbReference>
<dbReference type="PANTHER" id="PTHR24141:SF1">
    <property type="entry name" value="2-5A-DEPENDENT RIBONUCLEASE"/>
    <property type="match status" value="1"/>
</dbReference>
<sequence length="772" mass="87164">MSRMQMPVSACLLCSPPENTTEIPGNPGAQEAATSSSMEAADGLASKLNVAVINSEREKVLELLEEGADVNSKVEFGWTPLQSAAQAGNKDMVQLLLDRGACPHARKDNGATAFIVAAIVGNVEILELLFGYGVDINDHDDNGFTALMEAALYGKEEALRYLHSKGADVNMRRVTSEEKEKLNKGGRTALMDACRNGHFSIVKTLVKDMGADLNICDNKDRNALIHALKVHERKVSEAVSIVHFLLDCSVNVRCRDEIGKTALILAVEMQNKCLVKAFLDKDEINIDDADEDGNTALMVAVENNDCDIAEMLCEKGARTDIGNLIAIANRKYSNTMQRLLRKYNAKHVPARYENWEPKSKCWRSQLQRLHKIYRPMIGKLKVFQYIRQRIQSTSRGGIYLGLHGGTEVAVRIFLSAQGSEEKEFLDRCGDCEHLLKLFQFEKEKGYMYLCFPLWEKNLEEHLQDPEDEKDYKGILKMIFQAVRELHSLGFAHQALRPSNFLIDLAGKIYLADFDNSRVLIEGNKELISSDLQDLSRLVLYVLAGGRKPLCEVSIEDLDANSPDYEEALDLIECLASHDDQGWWGLSKHPYFWSKQTRFNLLKSTWNKIKDLQWDEDLFETINASSPYPCWTEMIHPKVLRIMEKSSYGKKFYYKSNVTDLLRFIRNLDEHPNERKPSNSMRHLSSFISRWNLQMLLTMSWMVNQAHFCRDEAQPGSAGGTALGTQPPAVGFAPTQRPSPLFLSFLDNTPACWQGGSFLTRLSVVNFPILCRK</sequence>
<dbReference type="GeneTree" id="ENSGT00940000161114"/>
<keyword evidence="2" id="KW-0547">Nucleotide-binding</keyword>
<feature type="repeat" description="ANK" evidence="5">
    <location>
        <begin position="76"/>
        <end position="108"/>
    </location>
</feature>
<evidence type="ECO:0000259" key="7">
    <source>
        <dbReference type="PROSITE" id="PS51392"/>
    </source>
</evidence>
<dbReference type="GO" id="GO:0046326">
    <property type="term" value="P:positive regulation of D-glucose import"/>
    <property type="evidence" value="ECO:0007669"/>
    <property type="project" value="Ensembl"/>
</dbReference>
<dbReference type="InterPro" id="IPR010513">
    <property type="entry name" value="KEN_dom"/>
</dbReference>
<gene>
    <name evidence="8" type="primary">RNASEL</name>
</gene>
<proteinExistence type="predicted"/>
<keyword evidence="4 5" id="KW-0040">ANK repeat</keyword>
<dbReference type="AlphaFoldDB" id="A0A493TVA6"/>
<dbReference type="InterPro" id="IPR038357">
    <property type="entry name" value="KEN_sf"/>
</dbReference>
<dbReference type="InterPro" id="IPR002110">
    <property type="entry name" value="Ankyrin_rpt"/>
</dbReference>
<dbReference type="SUPFAM" id="SSF48403">
    <property type="entry name" value="Ankyrin repeat"/>
    <property type="match status" value="1"/>
</dbReference>
<dbReference type="Proteomes" id="UP000016666">
    <property type="component" value="Chromosome 8"/>
</dbReference>
<dbReference type="PROSITE" id="PS51392">
    <property type="entry name" value="KEN"/>
    <property type="match status" value="1"/>
</dbReference>
<dbReference type="InterPro" id="IPR000719">
    <property type="entry name" value="Prot_kinase_dom"/>
</dbReference>
<dbReference type="GO" id="GO:0043021">
    <property type="term" value="F:ribonucleoprotein complex binding"/>
    <property type="evidence" value="ECO:0007669"/>
    <property type="project" value="Ensembl"/>
</dbReference>
<dbReference type="SMART" id="SM00220">
    <property type="entry name" value="S_TKc"/>
    <property type="match status" value="1"/>
</dbReference>
<reference evidence="8 9" key="1">
    <citation type="submission" date="2017-10" db="EMBL/GenBank/DDBJ databases">
        <title>A new Pekin duck reference genome.</title>
        <authorList>
            <person name="Hou Z.-C."/>
            <person name="Zhou Z.-K."/>
            <person name="Zhu F."/>
            <person name="Hou S.-S."/>
        </authorList>
    </citation>
    <scope>NUCLEOTIDE SEQUENCE [LARGE SCALE GENOMIC DNA]</scope>
</reference>
<evidence type="ECO:0000256" key="5">
    <source>
        <dbReference type="PROSITE-ProRule" id="PRU00023"/>
    </source>
</evidence>
<dbReference type="InterPro" id="IPR036770">
    <property type="entry name" value="Ankyrin_rpt-contain_sf"/>
</dbReference>
<dbReference type="Gene3D" id="1.10.510.10">
    <property type="entry name" value="Transferase(Phosphotransferase) domain 1"/>
    <property type="match status" value="1"/>
</dbReference>
<dbReference type="GO" id="GO:0045944">
    <property type="term" value="P:positive regulation of transcription by RNA polymerase II"/>
    <property type="evidence" value="ECO:0007669"/>
    <property type="project" value="Ensembl"/>
</dbReference>
<dbReference type="PANTHER" id="PTHR24141">
    <property type="entry name" value="2-5A-DEPENDENT RIBONUCLEASE"/>
    <property type="match status" value="1"/>
</dbReference>
<feature type="repeat" description="ANK" evidence="5">
    <location>
        <begin position="109"/>
        <end position="141"/>
    </location>
</feature>
<dbReference type="GO" id="GO:0045071">
    <property type="term" value="P:negative regulation of viral genome replication"/>
    <property type="evidence" value="ECO:0007669"/>
    <property type="project" value="Ensembl"/>
</dbReference>
<accession>A0A493TVA6</accession>
<dbReference type="InterPro" id="IPR011009">
    <property type="entry name" value="Kinase-like_dom_sf"/>
</dbReference>
<dbReference type="Pfam" id="PF00069">
    <property type="entry name" value="Pkinase"/>
    <property type="match status" value="1"/>
</dbReference>
<evidence type="ECO:0000256" key="1">
    <source>
        <dbReference type="ARBA" id="ARBA00022737"/>
    </source>
</evidence>
<dbReference type="Pfam" id="PF06479">
    <property type="entry name" value="Ribonuc_2-5A"/>
    <property type="match status" value="1"/>
</dbReference>
<dbReference type="SUPFAM" id="SSF56112">
    <property type="entry name" value="Protein kinase-like (PK-like)"/>
    <property type="match status" value="1"/>
</dbReference>
<dbReference type="STRING" id="8840.ENSAPLP00000029801"/>
<reference evidence="8" key="3">
    <citation type="submission" date="2025-09" db="UniProtKB">
        <authorList>
            <consortium name="Ensembl"/>
        </authorList>
    </citation>
    <scope>IDENTIFICATION</scope>
</reference>
<dbReference type="Gene3D" id="1.20.1440.180">
    <property type="entry name" value="KEN domain"/>
    <property type="match status" value="1"/>
</dbReference>
<keyword evidence="9" id="KW-1185">Reference proteome</keyword>
<dbReference type="SMART" id="SM00248">
    <property type="entry name" value="ANK"/>
    <property type="match status" value="8"/>
</dbReference>
<dbReference type="PROSITE" id="PS50011">
    <property type="entry name" value="PROTEIN_KINASE_DOM"/>
    <property type="match status" value="1"/>
</dbReference>
<keyword evidence="1" id="KW-0677">Repeat</keyword>
<dbReference type="Pfam" id="PF12796">
    <property type="entry name" value="Ank_2"/>
    <property type="match status" value="2"/>
</dbReference>
<organism evidence="8 9">
    <name type="scientific">Anas platyrhynchos platyrhynchos</name>
    <name type="common">Northern mallard</name>
    <dbReference type="NCBI Taxonomy" id="8840"/>
    <lineage>
        <taxon>Eukaryota</taxon>
        <taxon>Metazoa</taxon>
        <taxon>Chordata</taxon>
        <taxon>Craniata</taxon>
        <taxon>Vertebrata</taxon>
        <taxon>Euteleostomi</taxon>
        <taxon>Archelosauria</taxon>
        <taxon>Archosauria</taxon>
        <taxon>Dinosauria</taxon>
        <taxon>Saurischia</taxon>
        <taxon>Theropoda</taxon>
        <taxon>Coelurosauria</taxon>
        <taxon>Aves</taxon>
        <taxon>Neognathae</taxon>
        <taxon>Galloanserae</taxon>
        <taxon>Anseriformes</taxon>
        <taxon>Anatidae</taxon>
        <taxon>Anatinae</taxon>
        <taxon>Anas</taxon>
    </lineage>
</organism>
<dbReference type="GO" id="GO:0003723">
    <property type="term" value="F:RNA binding"/>
    <property type="evidence" value="ECO:0007669"/>
    <property type="project" value="Ensembl"/>
</dbReference>
<feature type="domain" description="Protein kinase" evidence="6">
    <location>
        <begin position="384"/>
        <end position="687"/>
    </location>
</feature>
<evidence type="ECO:0000256" key="2">
    <source>
        <dbReference type="ARBA" id="ARBA00022741"/>
    </source>
</evidence>
<dbReference type="GO" id="GO:0045444">
    <property type="term" value="P:fat cell differentiation"/>
    <property type="evidence" value="ECO:0007669"/>
    <property type="project" value="Ensembl"/>
</dbReference>
<dbReference type="GO" id="GO:0043488">
    <property type="term" value="P:regulation of mRNA stability"/>
    <property type="evidence" value="ECO:0007669"/>
    <property type="project" value="Ensembl"/>
</dbReference>
<dbReference type="Ensembl" id="ENSAPLT00000017179.1">
    <property type="protein sequence ID" value="ENSAPLP00000029801.1"/>
    <property type="gene ID" value="ENSAPLG00000009854.2"/>
</dbReference>
<dbReference type="GO" id="GO:0005524">
    <property type="term" value="F:ATP binding"/>
    <property type="evidence" value="ECO:0007669"/>
    <property type="project" value="UniProtKB-KW"/>
</dbReference>
<name>A0A493TVA6_ANAPP</name>
<dbReference type="GO" id="GO:0004672">
    <property type="term" value="F:protein kinase activity"/>
    <property type="evidence" value="ECO:0007669"/>
    <property type="project" value="InterPro"/>
</dbReference>
<evidence type="ECO:0000259" key="6">
    <source>
        <dbReference type="PROSITE" id="PS50011"/>
    </source>
</evidence>
<dbReference type="Gene3D" id="1.25.40.20">
    <property type="entry name" value="Ankyrin repeat-containing domain"/>
    <property type="match status" value="1"/>
</dbReference>
<evidence type="ECO:0000256" key="3">
    <source>
        <dbReference type="ARBA" id="ARBA00022840"/>
    </source>
</evidence>
<dbReference type="Pfam" id="PF00023">
    <property type="entry name" value="Ank"/>
    <property type="match status" value="2"/>
</dbReference>
<reference evidence="8" key="2">
    <citation type="submission" date="2025-08" db="UniProtKB">
        <authorList>
            <consortium name="Ensembl"/>
        </authorList>
    </citation>
    <scope>IDENTIFICATION</scope>
</reference>
<feature type="repeat" description="ANK" evidence="5">
    <location>
        <begin position="142"/>
        <end position="174"/>
    </location>
</feature>
<dbReference type="GO" id="GO:0006397">
    <property type="term" value="P:mRNA processing"/>
    <property type="evidence" value="ECO:0007669"/>
    <property type="project" value="InterPro"/>
</dbReference>
<feature type="domain" description="KEN" evidence="7">
    <location>
        <begin position="594"/>
        <end position="718"/>
    </location>
</feature>
<feature type="repeat" description="ANK" evidence="5">
    <location>
        <begin position="292"/>
        <end position="324"/>
    </location>
</feature>
<evidence type="ECO:0000313" key="9">
    <source>
        <dbReference type="Proteomes" id="UP000016666"/>
    </source>
</evidence>
<dbReference type="GO" id="GO:0004540">
    <property type="term" value="F:RNA nuclease activity"/>
    <property type="evidence" value="ECO:0007669"/>
    <property type="project" value="Ensembl"/>
</dbReference>
<evidence type="ECO:0000313" key="8">
    <source>
        <dbReference type="Ensembl" id="ENSAPLP00000029801.1"/>
    </source>
</evidence>
<feature type="repeat" description="ANK" evidence="5">
    <location>
        <begin position="185"/>
        <end position="218"/>
    </location>
</feature>
<dbReference type="GO" id="GO:0051607">
    <property type="term" value="P:defense response to virus"/>
    <property type="evidence" value="ECO:0007669"/>
    <property type="project" value="Ensembl"/>
</dbReference>
<evidence type="ECO:0000256" key="4">
    <source>
        <dbReference type="ARBA" id="ARBA00023043"/>
    </source>
</evidence>
<keyword evidence="3" id="KW-0067">ATP-binding</keyword>